<dbReference type="EMBL" id="LR797369">
    <property type="protein sequence ID" value="CAB4211124.1"/>
    <property type="molecule type" value="Genomic_DNA"/>
</dbReference>
<dbReference type="InterPro" id="IPR006342">
    <property type="entry name" value="FkbM_mtfrase"/>
</dbReference>
<dbReference type="EMBL" id="LR798378">
    <property type="protein sequence ID" value="CAB5227664.1"/>
    <property type="molecule type" value="Genomic_DNA"/>
</dbReference>
<evidence type="ECO:0000313" key="4">
    <source>
        <dbReference type="EMBL" id="CAB4182126.1"/>
    </source>
</evidence>
<evidence type="ECO:0000313" key="8">
    <source>
        <dbReference type="EMBL" id="CAB5227664.1"/>
    </source>
</evidence>
<evidence type="ECO:0000259" key="1">
    <source>
        <dbReference type="Pfam" id="PF05050"/>
    </source>
</evidence>
<dbReference type="EMBL" id="LR797021">
    <property type="protein sequence ID" value="CAB4182126.1"/>
    <property type="molecule type" value="Genomic_DNA"/>
</dbReference>
<dbReference type="PANTHER" id="PTHR34203">
    <property type="entry name" value="METHYLTRANSFERASE, FKBM FAMILY PROTEIN"/>
    <property type="match status" value="1"/>
</dbReference>
<dbReference type="NCBIfam" id="TIGR01444">
    <property type="entry name" value="fkbM_fam"/>
    <property type="match status" value="1"/>
</dbReference>
<dbReference type="EMBL" id="LR797518">
    <property type="protein sequence ID" value="CAB4222496.1"/>
    <property type="molecule type" value="Genomic_DNA"/>
</dbReference>
<dbReference type="EMBL" id="LR796860">
    <property type="protein sequence ID" value="CAB4170303.1"/>
    <property type="molecule type" value="Genomic_DNA"/>
</dbReference>
<dbReference type="PANTHER" id="PTHR34203:SF15">
    <property type="entry name" value="SLL1173 PROTEIN"/>
    <property type="match status" value="1"/>
</dbReference>
<evidence type="ECO:0000313" key="3">
    <source>
        <dbReference type="EMBL" id="CAB4176972.1"/>
    </source>
</evidence>
<gene>
    <name evidence="4" type="ORF">UFOVP1065_146</name>
    <name evidence="5" type="ORF">UFOVP1198_115</name>
    <name evidence="6" type="ORF">UFOVP1418_107</name>
    <name evidence="8" type="ORF">UFOVP1524_43</name>
    <name evidence="7" type="ORF">UFOVP1651_43</name>
    <name evidence="2" type="ORF">UFOVP908_21</name>
    <name evidence="3" type="ORF">UFOVP990_115</name>
</gene>
<proteinExistence type="predicted"/>
<dbReference type="GO" id="GO:0008168">
    <property type="term" value="F:methyltransferase activity"/>
    <property type="evidence" value="ECO:0007669"/>
    <property type="project" value="UniProtKB-KW"/>
</dbReference>
<keyword evidence="2" id="KW-0808">Transferase</keyword>
<dbReference type="InterPro" id="IPR029063">
    <property type="entry name" value="SAM-dependent_MTases_sf"/>
</dbReference>
<accession>A0A6J5PFR2</accession>
<sequence length="232" mass="26317">MGKFDSRVKMKHEFIYFDTDIFKNGEKFENFGVDELMIRKHEGVTDAMVMCWNYDHKKNFEKHCKSFNVAVQAGGFNGLYPKLLGQMFAVVYTFEPDALNFHCVVNNCQEENIIKFNAALGDEHVMIHMEGVAEDNPGMGRAVSGGFVPQLRIDDLNLPACDLIQLDIEGHELKALKGAANTIEKFKPVICLEIAHGSDAELLKYLSQFGYEETELLWYASDKLYTTQQKGV</sequence>
<name>A0A6J5PFR2_9CAUD</name>
<evidence type="ECO:0000313" key="2">
    <source>
        <dbReference type="EMBL" id="CAB4170303.1"/>
    </source>
</evidence>
<dbReference type="GO" id="GO:0032259">
    <property type="term" value="P:methylation"/>
    <property type="evidence" value="ECO:0007669"/>
    <property type="project" value="UniProtKB-KW"/>
</dbReference>
<dbReference type="EMBL" id="LR797157">
    <property type="protein sequence ID" value="CAB4190768.1"/>
    <property type="molecule type" value="Genomic_DNA"/>
</dbReference>
<evidence type="ECO:0000313" key="7">
    <source>
        <dbReference type="EMBL" id="CAB4222496.1"/>
    </source>
</evidence>
<evidence type="ECO:0000313" key="5">
    <source>
        <dbReference type="EMBL" id="CAB4190768.1"/>
    </source>
</evidence>
<dbReference type="SUPFAM" id="SSF53335">
    <property type="entry name" value="S-adenosyl-L-methionine-dependent methyltransferases"/>
    <property type="match status" value="1"/>
</dbReference>
<dbReference type="EMBL" id="LR796945">
    <property type="protein sequence ID" value="CAB4176972.1"/>
    <property type="molecule type" value="Genomic_DNA"/>
</dbReference>
<reference evidence="2" key="1">
    <citation type="submission" date="2020-05" db="EMBL/GenBank/DDBJ databases">
        <authorList>
            <person name="Chiriac C."/>
            <person name="Salcher M."/>
            <person name="Ghai R."/>
            <person name="Kavagutti S V."/>
        </authorList>
    </citation>
    <scope>NUCLEOTIDE SEQUENCE</scope>
</reference>
<protein>
    <submittedName>
        <fullName evidence="2">FkbM_fam, methyltransferase, FkbM family</fullName>
    </submittedName>
</protein>
<dbReference type="Gene3D" id="3.40.50.150">
    <property type="entry name" value="Vaccinia Virus protein VP39"/>
    <property type="match status" value="1"/>
</dbReference>
<feature type="domain" description="Methyltransferase FkbM" evidence="1">
    <location>
        <begin position="90"/>
        <end position="212"/>
    </location>
</feature>
<keyword evidence="2" id="KW-0489">Methyltransferase</keyword>
<dbReference type="Pfam" id="PF05050">
    <property type="entry name" value="Methyltransf_21"/>
    <property type="match status" value="1"/>
</dbReference>
<organism evidence="2">
    <name type="scientific">uncultured Caudovirales phage</name>
    <dbReference type="NCBI Taxonomy" id="2100421"/>
    <lineage>
        <taxon>Viruses</taxon>
        <taxon>Duplodnaviria</taxon>
        <taxon>Heunggongvirae</taxon>
        <taxon>Uroviricota</taxon>
        <taxon>Caudoviricetes</taxon>
        <taxon>Peduoviridae</taxon>
        <taxon>Maltschvirus</taxon>
        <taxon>Maltschvirus maltsch</taxon>
    </lineage>
</organism>
<dbReference type="InterPro" id="IPR052514">
    <property type="entry name" value="SAM-dependent_MTase"/>
</dbReference>
<evidence type="ECO:0000313" key="6">
    <source>
        <dbReference type="EMBL" id="CAB4211124.1"/>
    </source>
</evidence>